<dbReference type="FunFam" id="1.10.287.3700:FF:000001">
    <property type="entry name" value="PAN2-PAN3 deadenylation complex subunit PAN3"/>
    <property type="match status" value="1"/>
</dbReference>
<feature type="binding site" evidence="7">
    <location>
        <begin position="171"/>
        <end position="178"/>
    </location>
    <ligand>
        <name>ATP</name>
        <dbReference type="ChEBI" id="CHEBI:30616"/>
    </ligand>
</feature>
<dbReference type="GO" id="GO:0006397">
    <property type="term" value="P:mRNA processing"/>
    <property type="evidence" value="ECO:0007669"/>
    <property type="project" value="UniProtKB-KW"/>
</dbReference>
<evidence type="ECO:0000256" key="1">
    <source>
        <dbReference type="ARBA" id="ARBA00004496"/>
    </source>
</evidence>
<keyword evidence="10" id="KW-1185">Reference proteome</keyword>
<dbReference type="InterPro" id="IPR041332">
    <property type="entry name" value="Pan3_CK"/>
</dbReference>
<evidence type="ECO:0000259" key="8">
    <source>
        <dbReference type="PROSITE" id="PS50011"/>
    </source>
</evidence>
<dbReference type="SUPFAM" id="SSF56112">
    <property type="entry name" value="Protein kinase-like (PK-like)"/>
    <property type="match status" value="1"/>
</dbReference>
<dbReference type="InParanoid" id="A0A4V1M4M5"/>
<evidence type="ECO:0000256" key="7">
    <source>
        <dbReference type="HAMAP-Rule" id="MF_03181"/>
    </source>
</evidence>
<evidence type="ECO:0000256" key="5">
    <source>
        <dbReference type="ARBA" id="ARBA00022840"/>
    </source>
</evidence>
<dbReference type="AlphaFoldDB" id="A0A4V1M4M5"/>
<dbReference type="VEuPathDB" id="FungiDB:TREMEDRAFT_37565"/>
<name>A0A4V1M4M5_TREME</name>
<feature type="coiled-coil region" evidence="7">
    <location>
        <begin position="334"/>
        <end position="372"/>
    </location>
</feature>
<dbReference type="Proteomes" id="UP000289152">
    <property type="component" value="Unassembled WGS sequence"/>
</dbReference>
<evidence type="ECO:0000256" key="4">
    <source>
        <dbReference type="ARBA" id="ARBA00022741"/>
    </source>
</evidence>
<dbReference type="PANTHER" id="PTHR12272:SF11">
    <property type="entry name" value="PAN2-PAN3 DEADENYLATION COMPLEX SUBUNIT PAN3"/>
    <property type="match status" value="1"/>
</dbReference>
<proteinExistence type="inferred from homology"/>
<dbReference type="GO" id="GO:0000289">
    <property type="term" value="P:nuclear-transcribed mRNA poly(A) tail shortening"/>
    <property type="evidence" value="ECO:0007669"/>
    <property type="project" value="UniProtKB-UniRule"/>
</dbReference>
<evidence type="ECO:0000313" key="10">
    <source>
        <dbReference type="Proteomes" id="UP000289152"/>
    </source>
</evidence>
<evidence type="ECO:0000256" key="2">
    <source>
        <dbReference type="ARBA" id="ARBA00022490"/>
    </source>
</evidence>
<keyword evidence="2 7" id="KW-0963">Cytoplasm</keyword>
<dbReference type="Gene3D" id="1.10.510.10">
    <property type="entry name" value="Transferase(Phosphotransferase) domain 1"/>
    <property type="match status" value="1"/>
</dbReference>
<evidence type="ECO:0000313" key="9">
    <source>
        <dbReference type="EMBL" id="RXK40887.1"/>
    </source>
</evidence>
<dbReference type="InterPro" id="IPR030844">
    <property type="entry name" value="PAN3"/>
</dbReference>
<comment type="subcellular location">
    <subcellularLocation>
        <location evidence="1 7">Cytoplasm</location>
    </subcellularLocation>
</comment>
<dbReference type="PANTHER" id="PTHR12272">
    <property type="entry name" value="DEADENYLATION COMPLEX SUBUNIT PAN3"/>
    <property type="match status" value="1"/>
</dbReference>
<comment type="domain">
    <text evidence="7">Contains a pseudokinase domain. The protein kinase domain is predicted to be catalytically inactive because some of the residues important for catalytic activity are substituted and it lacks the equivalent of the binding site for a peptide substrate. However, it has retained an ATP-binding site and ATP-binding is required for mRNA degradation, stimulating the activity of the PAN2 nuclease in vitro. The nucleotide-binding site is juxtaposed to the RNase active site of PAN2 in the complex and may actually bind nucleosides of a poly(A) RNA rather than ATP, feeding the poly(A)-tail to the active site of the deadenylase and thus increasing the efficiency with which this distributive enzyme degrades oligo(A) RNAs.</text>
</comment>
<dbReference type="InterPro" id="IPR000719">
    <property type="entry name" value="Prot_kinase_dom"/>
</dbReference>
<comment type="function">
    <text evidence="7">Regulatory subunit of the poly(A)-nuclease (PAN) deadenylation complex, one of two cytoplasmic mRNA deadenylases involved in mRNA turnover. PAN specifically shortens poly(A) tails of RNA and the activity is stimulated by poly(A)-binding protein PAB1. PAN deadenylation is followed by rapid degradation of the shortened mRNA tails by the CCR4-NOT complex. Deadenylated mRNAs are then degraded by two alternative mechanisms, namely exosome-mediated 3'-5' exonucleolytic degradation, or deadenlyation-dependent mRNA decaping and subsequent 5'-3' exonucleolytic degradation by XRN1. May also be involved in post-transcriptional maturation of mRNA poly(A) tails. PAN3 acts as a positive regulator for PAN activity, recruiting the catalytic subunit PAN2 to mRNA via its interaction with RNA and with PAB1.</text>
</comment>
<keyword evidence="4 7" id="KW-0547">Nucleotide-binding</keyword>
<dbReference type="FunFam" id="1.20.5.5160:FF:000002">
    <property type="entry name" value="PAN2-PAN3 deadenylation complex subunit PAN3"/>
    <property type="match status" value="1"/>
</dbReference>
<comment type="caution">
    <text evidence="9">The sequence shown here is derived from an EMBL/GenBank/DDBJ whole genome shotgun (WGS) entry which is preliminary data.</text>
</comment>
<comment type="caution">
    <text evidence="7">Lacks conserved residue(s) required for the propagation of feature annotation.</text>
</comment>
<feature type="region of interest" description="Knob domain" evidence="7">
    <location>
        <begin position="373"/>
        <end position="482"/>
    </location>
</feature>
<evidence type="ECO:0000256" key="6">
    <source>
        <dbReference type="ARBA" id="ARBA00023054"/>
    </source>
</evidence>
<dbReference type="Pfam" id="PF18101">
    <property type="entry name" value="Pan3_CK"/>
    <property type="match status" value="1"/>
</dbReference>
<dbReference type="Pfam" id="PF00069">
    <property type="entry name" value="Pkinase"/>
    <property type="match status" value="1"/>
</dbReference>
<dbReference type="GO" id="GO:0004672">
    <property type="term" value="F:protein kinase activity"/>
    <property type="evidence" value="ECO:0007669"/>
    <property type="project" value="InterPro"/>
</dbReference>
<comment type="domain">
    <text evidence="7">The N-terminal zinc finger binds to poly(A) RNA.</text>
</comment>
<dbReference type="PROSITE" id="PS50011">
    <property type="entry name" value="PROTEIN_KINASE_DOM"/>
    <property type="match status" value="1"/>
</dbReference>
<dbReference type="GO" id="GO:0008143">
    <property type="term" value="F:poly(A) binding"/>
    <property type="evidence" value="ECO:0007669"/>
    <property type="project" value="TreeGrafter"/>
</dbReference>
<feature type="binding site" evidence="7">
    <location>
        <position position="122"/>
    </location>
    <ligand>
        <name>ATP</name>
        <dbReference type="ChEBI" id="CHEBI:30616"/>
    </ligand>
</feature>
<accession>A0A4V1M4M5</accession>
<keyword evidence="3 7" id="KW-0507">mRNA processing</keyword>
<comment type="subunit">
    <text evidence="7">Homodimer. Forms a heterotrimer with a catalytic subunit PAN2 to form the poly(A)-nuclease (PAN) deadenylation complex. Interacts (via PAM-2 motif) with poly(A)-binding protein PAB1 (via PABC domain), conferring substrate specificity of the enzyme complex.</text>
</comment>
<dbReference type="Gene3D" id="1.20.5.5160">
    <property type="match status" value="1"/>
</dbReference>
<dbReference type="EMBL" id="SDIL01000013">
    <property type="protein sequence ID" value="RXK40887.1"/>
    <property type="molecule type" value="Genomic_DNA"/>
</dbReference>
<dbReference type="STRING" id="5217.A0A4V1M4M5"/>
<comment type="domain">
    <text evidence="7">The pseudokinase domain, the coiled-coil (CC), and C-terminal knob domain (CK) form a structural unit (PKC) that forms an extensive high-affinity interaction surface for PAN2.</text>
</comment>
<comment type="similarity">
    <text evidence="7">Belongs to the protein kinase superfamily. PAN3 family.</text>
</comment>
<dbReference type="InterPro" id="IPR011009">
    <property type="entry name" value="Kinase-like_dom_sf"/>
</dbReference>
<gene>
    <name evidence="7" type="primary">PAN3</name>
    <name evidence="9" type="ORF">M231_01735</name>
</gene>
<dbReference type="GO" id="GO:0000932">
    <property type="term" value="C:P-body"/>
    <property type="evidence" value="ECO:0007669"/>
    <property type="project" value="TreeGrafter"/>
</dbReference>
<keyword evidence="6 7" id="KW-0175">Coiled coil</keyword>
<reference evidence="9 10" key="1">
    <citation type="submission" date="2016-06" db="EMBL/GenBank/DDBJ databases">
        <title>Evolution of pathogenesis and genome organization in the Tremellales.</title>
        <authorList>
            <person name="Cuomo C."/>
            <person name="Litvintseva A."/>
            <person name="Heitman J."/>
            <person name="Chen Y."/>
            <person name="Sun S."/>
            <person name="Springer D."/>
            <person name="Dromer F."/>
            <person name="Young S."/>
            <person name="Zeng Q."/>
            <person name="Chapman S."/>
            <person name="Gujja S."/>
            <person name="Saif S."/>
            <person name="Birren B."/>
        </authorList>
    </citation>
    <scope>NUCLEOTIDE SEQUENCE [LARGE SCALE GENOMIC DNA]</scope>
    <source>
        <strain evidence="9 10">ATCC 28783</strain>
    </source>
</reference>
<keyword evidence="5 7" id="KW-0067">ATP-binding</keyword>
<dbReference type="HAMAP" id="MF_03181">
    <property type="entry name" value="PAN3"/>
    <property type="match status" value="1"/>
</dbReference>
<dbReference type="Gene3D" id="1.10.287.3700">
    <property type="match status" value="1"/>
</dbReference>
<feature type="domain" description="Protein kinase" evidence="8">
    <location>
        <begin position="93"/>
        <end position="403"/>
    </location>
</feature>
<feature type="binding site" evidence="7">
    <location>
        <begin position="237"/>
        <end position="238"/>
    </location>
    <ligand>
        <name>ATP</name>
        <dbReference type="ChEBI" id="CHEBI:30616"/>
    </ligand>
</feature>
<organism evidence="9 10">
    <name type="scientific">Tremella mesenterica</name>
    <name type="common">Jelly fungus</name>
    <dbReference type="NCBI Taxonomy" id="5217"/>
    <lineage>
        <taxon>Eukaryota</taxon>
        <taxon>Fungi</taxon>
        <taxon>Dikarya</taxon>
        <taxon>Basidiomycota</taxon>
        <taxon>Agaricomycotina</taxon>
        <taxon>Tremellomycetes</taxon>
        <taxon>Tremellales</taxon>
        <taxon>Tremellaceae</taxon>
        <taxon>Tremella</taxon>
    </lineage>
</organism>
<evidence type="ECO:0000256" key="3">
    <source>
        <dbReference type="ARBA" id="ARBA00022664"/>
    </source>
</evidence>
<dbReference type="GO" id="GO:0005524">
    <property type="term" value="F:ATP binding"/>
    <property type="evidence" value="ECO:0007669"/>
    <property type="project" value="UniProtKB-UniRule"/>
</dbReference>
<dbReference type="OrthoDB" id="204958at2759"/>
<dbReference type="GO" id="GO:0031251">
    <property type="term" value="C:PAN complex"/>
    <property type="evidence" value="ECO:0007669"/>
    <property type="project" value="UniProtKB-UniRule"/>
</dbReference>
<sequence>MFDPGQTMEGSMYLPTSTRTIPLDQHLYTSPLPHVANPPLSQNPMHAFFIPDDIRRMVQARQTATYARPPREISLKLPDEVSSYHNLIPIGLAMPPRSQVYGFPSPIYKAISSVDGNIYALRRIAGYKVTSEQAFSTVERWQRLRHPNVVCLREAFTTKVFDDDSLVMVYDYHPESNTMYDEHLASDMTNRFIPIFPRRRTGMPIPERLLWSYMTQIANALKAIHVSNLAARVLDPSKILITGKNRIRLNACGVVDVIGQEQGVSLAQQQEEDLVMFGMLILTLACEFFTPGVPLAAPLDWIARHYTADFKLFISALVNRQLRHIDEVIREIGPRILNELDASFRYNDQLESDLGGEVENGRLVRLMTKLSFVNERKEFERDPRWSETGDRYILKLFRDHVFHSTGTDGTPVLDLSHVLTCLNKLDAGTEERVMLVSRDEQSCLVVSYRELKACVEGTYNELRLASSIISNPTLVSNTPLRR</sequence>
<dbReference type="FunCoup" id="A0A4V1M4M5">
    <property type="interactions" value="110"/>
</dbReference>
<protein>
    <recommendedName>
        <fullName evidence="7">PAN2-PAN3 deadenylation complex subunit PAN3</fullName>
    </recommendedName>
    <alternativeName>
        <fullName evidence="7">PAB1P-dependent poly(A)-specific ribonuclease</fullName>
    </alternativeName>
    <alternativeName>
        <fullName evidence="7">Poly(A)-nuclease deadenylation complex subunit 3</fullName>
        <shortName evidence="7">PAN deadenylation complex subunit 3</shortName>
    </alternativeName>
</protein>